<organism evidence="2 3">
    <name type="scientific">Neolewinella agarilytica</name>
    <dbReference type="NCBI Taxonomy" id="478744"/>
    <lineage>
        <taxon>Bacteria</taxon>
        <taxon>Pseudomonadati</taxon>
        <taxon>Bacteroidota</taxon>
        <taxon>Saprospiria</taxon>
        <taxon>Saprospirales</taxon>
        <taxon>Lewinellaceae</taxon>
        <taxon>Neolewinella</taxon>
    </lineage>
</organism>
<dbReference type="EMBL" id="FOFB01000003">
    <property type="protein sequence ID" value="SEP89760.1"/>
    <property type="molecule type" value="Genomic_DNA"/>
</dbReference>
<dbReference type="SUPFAM" id="SSF52540">
    <property type="entry name" value="P-loop containing nucleoside triphosphate hydrolases"/>
    <property type="match status" value="1"/>
</dbReference>
<dbReference type="InterPro" id="IPR027417">
    <property type="entry name" value="P-loop_NTPase"/>
</dbReference>
<evidence type="ECO:0000259" key="1">
    <source>
        <dbReference type="SMART" id="SM00382"/>
    </source>
</evidence>
<dbReference type="InterPro" id="IPR003593">
    <property type="entry name" value="AAA+_ATPase"/>
</dbReference>
<dbReference type="RefSeq" id="WP_090165668.1">
    <property type="nucleotide sequence ID" value="NZ_FOFB01000003.1"/>
</dbReference>
<keyword evidence="3" id="KW-1185">Reference proteome</keyword>
<dbReference type="Pfam" id="PF13635">
    <property type="entry name" value="DUF4143"/>
    <property type="match status" value="1"/>
</dbReference>
<dbReference type="InterPro" id="IPR041682">
    <property type="entry name" value="AAA_14"/>
</dbReference>
<dbReference type="Pfam" id="PF13173">
    <property type="entry name" value="AAA_14"/>
    <property type="match status" value="1"/>
</dbReference>
<name>A0A1H9BLC4_9BACT</name>
<reference evidence="3" key="1">
    <citation type="submission" date="2016-10" db="EMBL/GenBank/DDBJ databases">
        <authorList>
            <person name="Varghese N."/>
            <person name="Submissions S."/>
        </authorList>
    </citation>
    <scope>NUCLEOTIDE SEQUENCE [LARGE SCALE GENOMIC DNA]</scope>
    <source>
        <strain evidence="3">DSM 24740</strain>
    </source>
</reference>
<feature type="domain" description="AAA+ ATPase" evidence="1">
    <location>
        <begin position="18"/>
        <end position="195"/>
    </location>
</feature>
<dbReference type="OrthoDB" id="9778168at2"/>
<proteinExistence type="predicted"/>
<dbReference type="InParanoid" id="A0A1H9BLC4"/>
<evidence type="ECO:0000313" key="2">
    <source>
        <dbReference type="EMBL" id="SEP89760.1"/>
    </source>
</evidence>
<accession>A0A1H9BLC4</accession>
<dbReference type="PANTHER" id="PTHR43566">
    <property type="entry name" value="CONSERVED PROTEIN"/>
    <property type="match status" value="1"/>
</dbReference>
<dbReference type="PANTHER" id="PTHR43566:SF1">
    <property type="entry name" value="AAA+ ATPASE DOMAIN-CONTAINING PROTEIN"/>
    <property type="match status" value="1"/>
</dbReference>
<dbReference type="Proteomes" id="UP000199021">
    <property type="component" value="Unassembled WGS sequence"/>
</dbReference>
<protein>
    <recommendedName>
        <fullName evidence="1">AAA+ ATPase domain-containing protein</fullName>
    </recommendedName>
</protein>
<dbReference type="InterPro" id="IPR025420">
    <property type="entry name" value="DUF4143"/>
</dbReference>
<evidence type="ECO:0000313" key="3">
    <source>
        <dbReference type="Proteomes" id="UP000199021"/>
    </source>
</evidence>
<sequence length="382" mass="43537">MHLIQRILLNSIASFLPTDKAILIQGSRQVGKTTLIEQLTERYQKILWVNGDDIIDREDWNDIGREALLRQIAPYDCIVVDEAQRIHNIGLTIKLIIDAKVNKAVFISGSSSLNLNSTITEPLTGRKWSFELFPFAYGELETELGIRAAQRRIPDLLVHGAYPEVFTATSRSERRLREIASSYLYKDVLEYGNIKKPEVLVKLLRALAYQVGSTASIHELSKLVRVDSKTIDRYIGLLEDSYVLFRLPPLSTNPRKELSTSRKIYFYDNGIRNVLIDDLRAYEGRNDRGELWENYVIAEFKKVIAYAGRGGRLFFWRSRNGAEVDLVLQVNGQYFAYEIKANPKKHGRFPASFLEAYAPEATATVHPANVADVLSELRERLG</sequence>
<gene>
    <name evidence="2" type="ORF">SAMN05444359_103179</name>
</gene>
<dbReference type="SMART" id="SM00382">
    <property type="entry name" value="AAA"/>
    <property type="match status" value="1"/>
</dbReference>
<dbReference type="STRING" id="478744.SAMN05444359_103179"/>
<dbReference type="AlphaFoldDB" id="A0A1H9BLC4"/>